<protein>
    <recommendedName>
        <fullName evidence="4">HTH araC/xylS-type domain-containing protein</fullName>
    </recommendedName>
</protein>
<dbReference type="PANTHER" id="PTHR43280">
    <property type="entry name" value="ARAC-FAMILY TRANSCRIPTIONAL REGULATOR"/>
    <property type="match status" value="1"/>
</dbReference>
<evidence type="ECO:0000256" key="2">
    <source>
        <dbReference type="ARBA" id="ARBA00023125"/>
    </source>
</evidence>
<dbReference type="SUPFAM" id="SSF46689">
    <property type="entry name" value="Homeodomain-like"/>
    <property type="match status" value="1"/>
</dbReference>
<dbReference type="GO" id="GO:0043565">
    <property type="term" value="F:sequence-specific DNA binding"/>
    <property type="evidence" value="ECO:0007669"/>
    <property type="project" value="InterPro"/>
</dbReference>
<evidence type="ECO:0000256" key="1">
    <source>
        <dbReference type="ARBA" id="ARBA00023015"/>
    </source>
</evidence>
<dbReference type="Gene3D" id="1.10.10.60">
    <property type="entry name" value="Homeodomain-like"/>
    <property type="match status" value="1"/>
</dbReference>
<dbReference type="SMART" id="SM00342">
    <property type="entry name" value="HTH_ARAC"/>
    <property type="match status" value="1"/>
</dbReference>
<evidence type="ECO:0000259" key="4">
    <source>
        <dbReference type="PROSITE" id="PS01124"/>
    </source>
</evidence>
<evidence type="ECO:0000313" key="6">
    <source>
        <dbReference type="Proteomes" id="UP001348817"/>
    </source>
</evidence>
<dbReference type="Proteomes" id="UP001348817">
    <property type="component" value="Chromosome"/>
</dbReference>
<dbReference type="GO" id="GO:0003700">
    <property type="term" value="F:DNA-binding transcription factor activity"/>
    <property type="evidence" value="ECO:0007669"/>
    <property type="project" value="InterPro"/>
</dbReference>
<dbReference type="InterPro" id="IPR009057">
    <property type="entry name" value="Homeodomain-like_sf"/>
</dbReference>
<organism evidence="5 6">
    <name type="scientific">Fulvitalea axinellae</name>
    <dbReference type="NCBI Taxonomy" id="1182444"/>
    <lineage>
        <taxon>Bacteria</taxon>
        <taxon>Pseudomonadati</taxon>
        <taxon>Bacteroidota</taxon>
        <taxon>Cytophagia</taxon>
        <taxon>Cytophagales</taxon>
        <taxon>Persicobacteraceae</taxon>
        <taxon>Fulvitalea</taxon>
    </lineage>
</organism>
<dbReference type="InterPro" id="IPR018060">
    <property type="entry name" value="HTH_AraC"/>
</dbReference>
<dbReference type="RefSeq" id="WP_338394619.1">
    <property type="nucleotide sequence ID" value="NZ_AP025314.1"/>
</dbReference>
<dbReference type="EMBL" id="AP025314">
    <property type="protein sequence ID" value="BDD09417.1"/>
    <property type="molecule type" value="Genomic_DNA"/>
</dbReference>
<dbReference type="PANTHER" id="PTHR43280:SF32">
    <property type="entry name" value="TRANSCRIPTIONAL REGULATORY PROTEIN"/>
    <property type="match status" value="1"/>
</dbReference>
<feature type="domain" description="HTH araC/xylS-type" evidence="4">
    <location>
        <begin position="185"/>
        <end position="283"/>
    </location>
</feature>
<keyword evidence="3" id="KW-0804">Transcription</keyword>
<dbReference type="SUPFAM" id="SSF51215">
    <property type="entry name" value="Regulatory protein AraC"/>
    <property type="match status" value="1"/>
</dbReference>
<evidence type="ECO:0000313" key="5">
    <source>
        <dbReference type="EMBL" id="BDD09417.1"/>
    </source>
</evidence>
<accession>A0AAU9CN98</accession>
<dbReference type="AlphaFoldDB" id="A0AAU9CN98"/>
<keyword evidence="1" id="KW-0805">Transcription regulation</keyword>
<evidence type="ECO:0000256" key="3">
    <source>
        <dbReference type="ARBA" id="ARBA00023163"/>
    </source>
</evidence>
<keyword evidence="6" id="KW-1185">Reference proteome</keyword>
<gene>
    <name evidence="5" type="ORF">FUAX_18490</name>
</gene>
<dbReference type="InterPro" id="IPR037923">
    <property type="entry name" value="HTH-like"/>
</dbReference>
<dbReference type="KEGG" id="fax:FUAX_18490"/>
<reference evidence="5 6" key="1">
    <citation type="submission" date="2021-12" db="EMBL/GenBank/DDBJ databases">
        <title>Genome sequencing of bacteria with rrn-lacking chromosome and rrn-plasmid.</title>
        <authorList>
            <person name="Anda M."/>
            <person name="Iwasaki W."/>
        </authorList>
    </citation>
    <scope>NUCLEOTIDE SEQUENCE [LARGE SCALE GENOMIC DNA]</scope>
    <source>
        <strain evidence="5 6">DSM 100852</strain>
    </source>
</reference>
<proteinExistence type="predicted"/>
<name>A0AAU9CN98_9BACT</name>
<dbReference type="PROSITE" id="PS01124">
    <property type="entry name" value="HTH_ARAC_FAMILY_2"/>
    <property type="match status" value="1"/>
</dbReference>
<keyword evidence="2" id="KW-0238">DNA-binding</keyword>
<sequence length="290" mass="34067">MKTIKFNKTVCGVEISLNVLDCDSDLNNEFGSEIQQADFFQIAFIKEAKGVLRLNQSEIKLKPNTAIFISKHQQHQWLLESPSPKAIFLVFQEDFLNEFFADQLFSYRLLYFYQTAYPLWLELPVTFFDNSLNQLSEISHELKQPENDSAHIIRALLYYLLMRLNRLYAKQHKIEHSVALDNLAYKFRRSLEENIRQKQRVDDYAELLSVSRVSLNQASKRQFNATASELIKQRLLFEVKNLLLYTGRTLEQIAYDLQISEPQHLSRLFKSKEGVTPTEFRNSWGKREKG</sequence>
<dbReference type="Pfam" id="PF12833">
    <property type="entry name" value="HTH_18"/>
    <property type="match status" value="1"/>
</dbReference>